<dbReference type="RefSeq" id="WP_088977626.1">
    <property type="nucleotide sequence ID" value="NZ_LT607753.1"/>
</dbReference>
<protein>
    <recommendedName>
        <fullName evidence="3">Phosphotransferase enzyme family protein</fullName>
    </recommendedName>
</protein>
<dbReference type="InterPro" id="IPR011009">
    <property type="entry name" value="Kinase-like_dom_sf"/>
</dbReference>
<evidence type="ECO:0008006" key="3">
    <source>
        <dbReference type="Google" id="ProtNLM"/>
    </source>
</evidence>
<organism evidence="1 2">
    <name type="scientific">Micromonospora coxensis</name>
    <dbReference type="NCBI Taxonomy" id="356852"/>
    <lineage>
        <taxon>Bacteria</taxon>
        <taxon>Bacillati</taxon>
        <taxon>Actinomycetota</taxon>
        <taxon>Actinomycetes</taxon>
        <taxon>Micromonosporales</taxon>
        <taxon>Micromonosporaceae</taxon>
        <taxon>Micromonospora</taxon>
    </lineage>
</organism>
<dbReference type="OrthoDB" id="2570531at2"/>
<evidence type="ECO:0000313" key="1">
    <source>
        <dbReference type="EMBL" id="SCG67864.1"/>
    </source>
</evidence>
<keyword evidence="2" id="KW-1185">Reference proteome</keyword>
<gene>
    <name evidence="1" type="ORF">GA0070614_4308</name>
</gene>
<dbReference type="EMBL" id="LT607753">
    <property type="protein sequence ID" value="SCG67864.1"/>
    <property type="molecule type" value="Genomic_DNA"/>
</dbReference>
<dbReference type="AlphaFoldDB" id="A0A1C5JB91"/>
<evidence type="ECO:0000313" key="2">
    <source>
        <dbReference type="Proteomes" id="UP000198215"/>
    </source>
</evidence>
<dbReference type="SUPFAM" id="SSF56112">
    <property type="entry name" value="Protein kinase-like (PK-like)"/>
    <property type="match status" value="1"/>
</dbReference>
<accession>A0A1C5JB91</accession>
<proteinExistence type="predicted"/>
<name>A0A1C5JB91_9ACTN</name>
<sequence>MPRRHWEQIPDEVRREVARHSGPIRSAVTVASGASCDLAVVLDTATGPVFCKGGEADGPTGWLYRNEARINPWLPDVAPRLRWTVESSGWLLLGFDHVAGRHPDLAPGSPDLVPLAALLTGLTGTLTPCPPVPVQRFTARWHGLIAPELVDGDSLLHTDMTPRNFLLGDRLHLVDWSSPAVGAAWIDAAFVVVRLVRAGHEPTDAESWARRIPAYAEAHERAVTAFVDAFVRLRERKQRTVPAPHHGPILDAARRWAAYRARHRAHTRRA</sequence>
<reference evidence="2" key="1">
    <citation type="submission" date="2016-06" db="EMBL/GenBank/DDBJ databases">
        <authorList>
            <person name="Varghese N."/>
            <person name="Submissions Spin"/>
        </authorList>
    </citation>
    <scope>NUCLEOTIDE SEQUENCE [LARGE SCALE GENOMIC DNA]</scope>
    <source>
        <strain evidence="2">DSM 45161</strain>
    </source>
</reference>
<dbReference type="Proteomes" id="UP000198215">
    <property type="component" value="Chromosome I"/>
</dbReference>